<evidence type="ECO:0000256" key="3">
    <source>
        <dbReference type="SAM" id="SignalP"/>
    </source>
</evidence>
<dbReference type="Proteomes" id="UP000580910">
    <property type="component" value="Unassembled WGS sequence"/>
</dbReference>
<dbReference type="GO" id="GO:0003993">
    <property type="term" value="F:acid phosphatase activity"/>
    <property type="evidence" value="ECO:0007669"/>
    <property type="project" value="UniProtKB-EC"/>
</dbReference>
<organism evidence="4 5">
    <name type="scientific">Nocardioides ginsengisegetis</name>
    <dbReference type="NCBI Taxonomy" id="661491"/>
    <lineage>
        <taxon>Bacteria</taxon>
        <taxon>Bacillati</taxon>
        <taxon>Actinomycetota</taxon>
        <taxon>Actinomycetes</taxon>
        <taxon>Propionibacteriales</taxon>
        <taxon>Nocardioidaceae</taxon>
        <taxon>Nocardioides</taxon>
    </lineage>
</organism>
<evidence type="ECO:0000313" key="5">
    <source>
        <dbReference type="Proteomes" id="UP000580910"/>
    </source>
</evidence>
<keyword evidence="3" id="KW-0732">Signal</keyword>
<dbReference type="RefSeq" id="WP_343055500.1">
    <property type="nucleotide sequence ID" value="NZ_JACGXA010000001.1"/>
</dbReference>
<dbReference type="PROSITE" id="PS51257">
    <property type="entry name" value="PROKAR_LIPOPROTEIN"/>
    <property type="match status" value="1"/>
</dbReference>
<gene>
    <name evidence="4" type="ORF">FB382_001164</name>
</gene>
<dbReference type="GO" id="GO:0009395">
    <property type="term" value="P:phospholipid catabolic process"/>
    <property type="evidence" value="ECO:0007669"/>
    <property type="project" value="TreeGrafter"/>
</dbReference>
<protein>
    <submittedName>
        <fullName evidence="4">Acid phosphatase</fullName>
        <ecNumber evidence="4">3.1.3.2</ecNumber>
    </submittedName>
</protein>
<evidence type="ECO:0000256" key="1">
    <source>
        <dbReference type="ARBA" id="ARBA00022801"/>
    </source>
</evidence>
<keyword evidence="1 4" id="KW-0378">Hydrolase</keyword>
<keyword evidence="5" id="KW-1185">Reference proteome</keyword>
<evidence type="ECO:0000313" key="4">
    <source>
        <dbReference type="EMBL" id="MBA8802873.1"/>
    </source>
</evidence>
<reference evidence="4 5" key="1">
    <citation type="submission" date="2020-07" db="EMBL/GenBank/DDBJ databases">
        <title>Sequencing the genomes of 1000 actinobacteria strains.</title>
        <authorList>
            <person name="Klenk H.-P."/>
        </authorList>
    </citation>
    <scope>NUCLEOTIDE SEQUENCE [LARGE SCALE GENOMIC DNA]</scope>
    <source>
        <strain evidence="4 5">DSM 21349</strain>
    </source>
</reference>
<evidence type="ECO:0000256" key="2">
    <source>
        <dbReference type="ARBA" id="ARBA00023026"/>
    </source>
</evidence>
<name>A0A7W3P8V5_9ACTN</name>
<comment type="caution">
    <text evidence="4">The sequence shown here is derived from an EMBL/GenBank/DDBJ whole genome shotgun (WGS) entry which is preliminary data.</text>
</comment>
<accession>A0A7W3P8V5</accession>
<dbReference type="Gene3D" id="3.40.720.10">
    <property type="entry name" value="Alkaline Phosphatase, subunit A"/>
    <property type="match status" value="1"/>
</dbReference>
<dbReference type="AlphaFoldDB" id="A0A7W3P8V5"/>
<feature type="signal peptide" evidence="3">
    <location>
        <begin position="1"/>
        <end position="24"/>
    </location>
</feature>
<dbReference type="EMBL" id="JACGXA010000001">
    <property type="protein sequence ID" value="MBA8802873.1"/>
    <property type="molecule type" value="Genomic_DNA"/>
</dbReference>
<sequence>MKVLSRAALTVTTLALVLTGACSSASPGPDAGPSPAGEASHAAAAVAAATTPKVTKLLVVVEENHSLAQMKAGMPYTFRLAKRYGYATGYYAITHPSLPNYIAIAGGKTYGIDDDADPAAHQLGGRSVFGQAIANDRTAATYAQGMPSRCALTSSGNYAVRHNPWTYFVDERAQCRKHDLRMSRFAGDVTAGDLPRVGMVVPDLAHDAHDGTLKKADAWFKALMTQVFDGPDWTSGHLAVVLTADEDDRNHGNRVLTVVIHPSQDHHVIKRRLNHYSLTRLYDDVAQLPYLHRAKGAASMAESFGLPVR</sequence>
<dbReference type="InterPro" id="IPR007312">
    <property type="entry name" value="Phosphoesterase"/>
</dbReference>
<feature type="chain" id="PRO_5038984161" evidence="3">
    <location>
        <begin position="25"/>
        <end position="309"/>
    </location>
</feature>
<dbReference type="InterPro" id="IPR017850">
    <property type="entry name" value="Alkaline_phosphatase_core_sf"/>
</dbReference>
<dbReference type="PANTHER" id="PTHR31956">
    <property type="entry name" value="NON-SPECIFIC PHOSPHOLIPASE C4-RELATED"/>
    <property type="match status" value="1"/>
</dbReference>
<dbReference type="PANTHER" id="PTHR31956:SF8">
    <property type="entry name" value="ACID PHOSPHATASE PHOA (AFU_ORTHOLOGUE AFUA_1G03570)"/>
    <property type="match status" value="1"/>
</dbReference>
<dbReference type="Pfam" id="PF04185">
    <property type="entry name" value="Phosphoesterase"/>
    <property type="match status" value="1"/>
</dbReference>
<dbReference type="EC" id="3.1.3.2" evidence="4"/>
<keyword evidence="2" id="KW-0843">Virulence</keyword>
<proteinExistence type="predicted"/>